<dbReference type="EMBL" id="BAABHD010000021">
    <property type="protein sequence ID" value="GAA4452474.1"/>
    <property type="molecule type" value="Genomic_DNA"/>
</dbReference>
<evidence type="ECO:0000313" key="2">
    <source>
        <dbReference type="EMBL" id="GAA4452474.1"/>
    </source>
</evidence>
<sequence>MTRLVTFCLSIVLLFGGGIAPSKAFGPAKPGSGKIDLRIEHDGQAGTISVYRVGEKTPILTQHARPDTRPYIHPIVAPDGKGVLTEHRPKHHLHQTGLYWGLKEVNGRDYFMNWQGDYYRRVSATVTRKKGRQVSWQTVYDLIDAQGNTLLTETQNWSMQEEAGKYLLDLEWRGNAKTTVNLGKFYVGGLFIRMPWQPGINGEVVNAVGQTNKEAEGQRAIWTDVGIQVEGRSDPAHIAIFDHPDNRAFPTPWRVDNELGVGPSVQILGDWRIEPGQTEVIRYRLLAYSGALKDAGLTRQWKEFVRAY</sequence>
<feature type="chain" id="PRO_5046649590" description="Methane oxygenase PmoA" evidence="1">
    <location>
        <begin position="25"/>
        <end position="308"/>
    </location>
</feature>
<name>A0ABP8MLG9_9BACT</name>
<dbReference type="InterPro" id="IPR029475">
    <property type="entry name" value="DUF6807"/>
</dbReference>
<protein>
    <recommendedName>
        <fullName evidence="4">Methane oxygenase PmoA</fullName>
    </recommendedName>
</protein>
<evidence type="ECO:0008006" key="4">
    <source>
        <dbReference type="Google" id="ProtNLM"/>
    </source>
</evidence>
<keyword evidence="1" id="KW-0732">Signal</keyword>
<dbReference type="Proteomes" id="UP001501175">
    <property type="component" value="Unassembled WGS sequence"/>
</dbReference>
<reference evidence="3" key="1">
    <citation type="journal article" date="2019" name="Int. J. Syst. Evol. Microbiol.">
        <title>The Global Catalogue of Microorganisms (GCM) 10K type strain sequencing project: providing services to taxonomists for standard genome sequencing and annotation.</title>
        <authorList>
            <consortium name="The Broad Institute Genomics Platform"/>
            <consortium name="The Broad Institute Genome Sequencing Center for Infectious Disease"/>
            <person name="Wu L."/>
            <person name="Ma J."/>
        </authorList>
    </citation>
    <scope>NUCLEOTIDE SEQUENCE [LARGE SCALE GENOMIC DNA]</scope>
    <source>
        <strain evidence="3">JCM 17927</strain>
    </source>
</reference>
<accession>A0ABP8MLG9</accession>
<evidence type="ECO:0000256" key="1">
    <source>
        <dbReference type="SAM" id="SignalP"/>
    </source>
</evidence>
<keyword evidence="3" id="KW-1185">Reference proteome</keyword>
<dbReference type="RefSeq" id="WP_345242320.1">
    <property type="nucleotide sequence ID" value="NZ_BAABHD010000021.1"/>
</dbReference>
<evidence type="ECO:0000313" key="3">
    <source>
        <dbReference type="Proteomes" id="UP001501175"/>
    </source>
</evidence>
<proteinExistence type="predicted"/>
<dbReference type="Pfam" id="PF14100">
    <property type="entry name" value="DUF6807"/>
    <property type="match status" value="1"/>
</dbReference>
<gene>
    <name evidence="2" type="ORF">GCM10023189_15960</name>
</gene>
<comment type="caution">
    <text evidence="2">The sequence shown here is derived from an EMBL/GenBank/DDBJ whole genome shotgun (WGS) entry which is preliminary data.</text>
</comment>
<organism evidence="2 3">
    <name type="scientific">Nibrella saemangeumensis</name>
    <dbReference type="NCBI Taxonomy" id="1084526"/>
    <lineage>
        <taxon>Bacteria</taxon>
        <taxon>Pseudomonadati</taxon>
        <taxon>Bacteroidota</taxon>
        <taxon>Cytophagia</taxon>
        <taxon>Cytophagales</taxon>
        <taxon>Spirosomataceae</taxon>
        <taxon>Nibrella</taxon>
    </lineage>
</organism>
<feature type="signal peptide" evidence="1">
    <location>
        <begin position="1"/>
        <end position="24"/>
    </location>
</feature>